<evidence type="ECO:0000313" key="1">
    <source>
        <dbReference type="EMBL" id="QHT90062.1"/>
    </source>
</evidence>
<organism evidence="1">
    <name type="scientific">viral metagenome</name>
    <dbReference type="NCBI Taxonomy" id="1070528"/>
    <lineage>
        <taxon>unclassified sequences</taxon>
        <taxon>metagenomes</taxon>
        <taxon>organismal metagenomes</taxon>
    </lineage>
</organism>
<dbReference type="EMBL" id="MN740152">
    <property type="protein sequence ID" value="QHT90062.1"/>
    <property type="molecule type" value="Genomic_DNA"/>
</dbReference>
<accession>A0A6C0IB78</accession>
<protein>
    <submittedName>
        <fullName evidence="1">Uncharacterized protein</fullName>
    </submittedName>
</protein>
<sequence>MTSKLDWTLDTLFLYLSHSTMCISEEDKHKVFNDMAYKLMEWNNTSRCELRVVFRKLGCEFIELCSKCYEEIESCHDVEEPLCTECYNIKEN</sequence>
<name>A0A6C0IB78_9ZZZZ</name>
<dbReference type="AlphaFoldDB" id="A0A6C0IB78"/>
<reference evidence="1" key="1">
    <citation type="journal article" date="2020" name="Nature">
        <title>Giant virus diversity and host interactions through global metagenomics.</title>
        <authorList>
            <person name="Schulz F."/>
            <person name="Roux S."/>
            <person name="Paez-Espino D."/>
            <person name="Jungbluth S."/>
            <person name="Walsh D.A."/>
            <person name="Denef V.J."/>
            <person name="McMahon K.D."/>
            <person name="Konstantinidis K.T."/>
            <person name="Eloe-Fadrosh E.A."/>
            <person name="Kyrpides N.C."/>
            <person name="Woyke T."/>
        </authorList>
    </citation>
    <scope>NUCLEOTIDE SEQUENCE</scope>
    <source>
        <strain evidence="1">GVMAG-M-3300023184-62</strain>
    </source>
</reference>
<proteinExistence type="predicted"/>